<dbReference type="PATRIC" id="fig|284581.3.peg.3316"/>
<evidence type="ECO:0000313" key="13">
    <source>
        <dbReference type="EMBL" id="KOO37216.1"/>
    </source>
</evidence>
<sequence length="1176" mass="128773">MKRFVKQWVALGVTTSLVGGSLMPGVSTAVEKEKLLAPKKVSISALKKQAEKLGLNTTKDQTPFSTDTIVVKYDRPLSAADHARAGAMVIKQISSLKYAIVKIKKKGDINNVLKAYQKNSKVLSVSPSVNYQPLTGSADLKVNKQYYLSLLEIAKAQKLAGANKVKVAVIDSGVDSNHPELKEALLPGYNAVNPMNPASPHFHGTHVAGIIAGEKENGVGGYGVNPNASILPITVMDNGFGSDYLVAEGVLYAVEHGAKVINISLGSPYSSPLLQEAIKTAIDKNVTVVAAAGNDGIAHRDYPASYEGVISVGSTNKNNQLSSYSNYGSSVDLVAPGEDIYSSIYYEGKSGFANLSGTSMSSPVVAGAASLLLSKYPNLTPAQVEYVLEHTAKDLGAKGYDTKFGNGLVNPVGALQYDMKKIPASVQNPKTEQQILAAAQQVELKDELIQEGALTKPNEEQWMKFDVKKGEYIQTSLLGSDNYDYKYKLHLYSKDGNDVKEVDQVQDGKQEGKLYKVPADGILAIGVKDTNGNYDNSGAKKSTYKLSLKRLEAVPEDHISLANPLEIGALPYQSGNQQLTFSGEKGDNDFFKLKVDEPQVVKVKLSAVAGVNSSIQVYGSDDLMVQTDENTPPVPIDESKLDDEAMPMFVANVNGTSEGETLAFKAIPGQDYYVRITNKAPSFFGIEDFAMNFDLMFGGEDPEESALPYQLSIEGKVLPEDEDGLPVHRDLPEDGVEKGKLTVKEYAKKKEEVIKGITADSSDDAKEAENEEEQFLKDLQAGAQPHKLGETNAKGYIQSLEDEDWFAITPERTAIYDFTFNKDENVPMFEIYRLAQYEEDGKKIEMLEPVTANLDYFSPFRRVNERISVGLRKGEKYFAVARTPFENQTLSFDPYELSSKLVVDNPEDKYEDNDAPEKAKTIPEGTITGNFALPNDVDFYYVSAKQTGINGVFYKQQELTKELADKYPSSLLNEAYGIPVIIEDTNNNRKIDDTELDKVRFVEKMSLNNSIYGSFPTKKGKNYFVGLLPFVNSSTQASVIPYDFTVRNVLTKDEDAGSVVRNNVPSKPLELKPEAPGLWTAKGHLNAGITHGDKDWYVLNLKKAAKGTMTFEFGGEIDGVISLYKDGKLLSTSNHYVDGDAEIMPFNLGKGKYHIEVKDVNGNSTINPYKLSVKFQ</sequence>
<evidence type="ECO:0000256" key="2">
    <source>
        <dbReference type="ARBA" id="ARBA00004613"/>
    </source>
</evidence>
<evidence type="ECO:0000256" key="3">
    <source>
        <dbReference type="ARBA" id="ARBA00011073"/>
    </source>
</evidence>
<dbReference type="PROSITE" id="PS00136">
    <property type="entry name" value="SUBTILASE_ASP"/>
    <property type="match status" value="1"/>
</dbReference>
<dbReference type="InterPro" id="IPR000209">
    <property type="entry name" value="Peptidase_S8/S53_dom"/>
</dbReference>
<keyword evidence="14" id="KW-1185">Reference proteome</keyword>
<feature type="domain" description="Peptidase S8/S53" evidence="11">
    <location>
        <begin position="163"/>
        <end position="407"/>
    </location>
</feature>
<evidence type="ECO:0000256" key="5">
    <source>
        <dbReference type="ARBA" id="ARBA00022670"/>
    </source>
</evidence>
<feature type="active site" description="Charge relay system" evidence="9">
    <location>
        <position position="359"/>
    </location>
</feature>
<dbReference type="InterPro" id="IPR054399">
    <property type="entry name" value="Fervidolysin-like_N_prodom"/>
</dbReference>
<keyword evidence="6 9" id="KW-0378">Hydrolase</keyword>
<comment type="caution">
    <text evidence="13">The sequence shown here is derived from an EMBL/GenBank/DDBJ whole genome shotgun (WGS) entry which is preliminary data.</text>
</comment>
<evidence type="ECO:0000256" key="8">
    <source>
        <dbReference type="ARBA" id="ARBA00022837"/>
    </source>
</evidence>
<dbReference type="Gene3D" id="3.40.50.200">
    <property type="entry name" value="Peptidase S8/S53 domain"/>
    <property type="match status" value="1"/>
</dbReference>
<dbReference type="AlphaFoldDB" id="A0A0M0KEE4"/>
<evidence type="ECO:0000256" key="7">
    <source>
        <dbReference type="ARBA" id="ARBA00022825"/>
    </source>
</evidence>
<comment type="similarity">
    <text evidence="3 9 10">Belongs to the peptidase S8 family.</text>
</comment>
<keyword evidence="5 9" id="KW-0645">Protease</keyword>
<name>A0A0M0KEE4_9BACI</name>
<dbReference type="PANTHER" id="PTHR43806:SF11">
    <property type="entry name" value="CEREVISIN-RELATED"/>
    <property type="match status" value="1"/>
</dbReference>
<dbReference type="STRING" id="284581.AMD01_22310"/>
<evidence type="ECO:0000256" key="1">
    <source>
        <dbReference type="ARBA" id="ARBA00001913"/>
    </source>
</evidence>
<evidence type="ECO:0000256" key="9">
    <source>
        <dbReference type="PROSITE-ProRule" id="PRU01240"/>
    </source>
</evidence>
<feature type="active site" description="Charge relay system" evidence="9">
    <location>
        <position position="171"/>
    </location>
</feature>
<dbReference type="PANTHER" id="PTHR43806">
    <property type="entry name" value="PEPTIDASE S8"/>
    <property type="match status" value="1"/>
</dbReference>
<dbReference type="InterPro" id="IPR022398">
    <property type="entry name" value="Peptidase_S8_His-AS"/>
</dbReference>
<dbReference type="GO" id="GO:0005576">
    <property type="term" value="C:extracellular region"/>
    <property type="evidence" value="ECO:0007669"/>
    <property type="project" value="UniProtKB-SubCell"/>
</dbReference>
<evidence type="ECO:0000256" key="4">
    <source>
        <dbReference type="ARBA" id="ARBA00022525"/>
    </source>
</evidence>
<dbReference type="GO" id="GO:0006508">
    <property type="term" value="P:proteolysis"/>
    <property type="evidence" value="ECO:0007669"/>
    <property type="project" value="UniProtKB-KW"/>
</dbReference>
<feature type="active site" description="Charge relay system" evidence="9">
    <location>
        <position position="203"/>
    </location>
</feature>
<dbReference type="OrthoDB" id="9798386at2"/>
<dbReference type="CDD" id="cd07484">
    <property type="entry name" value="Peptidases_S8_Thermitase_like"/>
    <property type="match status" value="1"/>
</dbReference>
<gene>
    <name evidence="13" type="ORF">AMD01_22310</name>
</gene>
<dbReference type="InterPro" id="IPR050131">
    <property type="entry name" value="Peptidase_S8_subtilisin-like"/>
</dbReference>
<evidence type="ECO:0000259" key="11">
    <source>
        <dbReference type="Pfam" id="PF00082"/>
    </source>
</evidence>
<evidence type="ECO:0000313" key="14">
    <source>
        <dbReference type="Proteomes" id="UP000037558"/>
    </source>
</evidence>
<organism evidence="13 14">
    <name type="scientific">Priestia koreensis</name>
    <dbReference type="NCBI Taxonomy" id="284581"/>
    <lineage>
        <taxon>Bacteria</taxon>
        <taxon>Bacillati</taxon>
        <taxon>Bacillota</taxon>
        <taxon>Bacilli</taxon>
        <taxon>Bacillales</taxon>
        <taxon>Bacillaceae</taxon>
        <taxon>Priestia</taxon>
    </lineage>
</organism>
<dbReference type="InterPro" id="IPR023828">
    <property type="entry name" value="Peptidase_S8_Ser-AS"/>
</dbReference>
<evidence type="ECO:0000256" key="10">
    <source>
        <dbReference type="RuleBase" id="RU003355"/>
    </source>
</evidence>
<evidence type="ECO:0000256" key="6">
    <source>
        <dbReference type="ARBA" id="ARBA00022801"/>
    </source>
</evidence>
<dbReference type="InterPro" id="IPR015500">
    <property type="entry name" value="Peptidase_S8_subtilisin-rel"/>
</dbReference>
<dbReference type="Proteomes" id="UP000037558">
    <property type="component" value="Unassembled WGS sequence"/>
</dbReference>
<dbReference type="Pfam" id="PF00082">
    <property type="entry name" value="Peptidase_S8"/>
    <property type="match status" value="1"/>
</dbReference>
<dbReference type="Pfam" id="PF22148">
    <property type="entry name" value="Fervidolysin_NPro-like"/>
    <property type="match status" value="1"/>
</dbReference>
<dbReference type="PROSITE" id="PS00137">
    <property type="entry name" value="SUBTILASE_HIS"/>
    <property type="match status" value="1"/>
</dbReference>
<dbReference type="SUPFAM" id="SSF52743">
    <property type="entry name" value="Subtilisin-like"/>
    <property type="match status" value="1"/>
</dbReference>
<dbReference type="RefSeq" id="WP_053403647.1">
    <property type="nucleotide sequence ID" value="NZ_LILC01000037.1"/>
</dbReference>
<dbReference type="InterPro" id="IPR034084">
    <property type="entry name" value="Thermitase-like_dom"/>
</dbReference>
<keyword evidence="4" id="KW-0964">Secreted</keyword>
<dbReference type="EMBL" id="LILC01000037">
    <property type="protein sequence ID" value="KOO37216.1"/>
    <property type="molecule type" value="Genomic_DNA"/>
</dbReference>
<accession>A0A0M0KEE4</accession>
<reference evidence="14" key="1">
    <citation type="submission" date="2015-08" db="EMBL/GenBank/DDBJ databases">
        <title>Fjat-14210 dsm16467.</title>
        <authorList>
            <person name="Liu B."/>
            <person name="Wang J."/>
            <person name="Zhu Y."/>
            <person name="Liu G."/>
            <person name="Chen Q."/>
            <person name="Chen Z."/>
            <person name="Lan J."/>
            <person name="Che J."/>
            <person name="Ge C."/>
            <person name="Shi H."/>
            <person name="Pan Z."/>
            <person name="Liu X."/>
        </authorList>
    </citation>
    <scope>NUCLEOTIDE SEQUENCE [LARGE SCALE GENOMIC DNA]</scope>
    <source>
        <strain evidence="14">DSM 16467</strain>
    </source>
</reference>
<comment type="cofactor">
    <cofactor evidence="1">
        <name>Ca(2+)</name>
        <dbReference type="ChEBI" id="CHEBI:29108"/>
    </cofactor>
</comment>
<proteinExistence type="inferred from homology"/>
<comment type="subcellular location">
    <subcellularLocation>
        <location evidence="2">Secreted</location>
    </subcellularLocation>
</comment>
<evidence type="ECO:0000259" key="12">
    <source>
        <dbReference type="Pfam" id="PF22148"/>
    </source>
</evidence>
<keyword evidence="7 9" id="KW-0720">Serine protease</keyword>
<keyword evidence="8" id="KW-0106">Calcium</keyword>
<protein>
    <submittedName>
        <fullName evidence="13">Uncharacterized protein</fullName>
    </submittedName>
</protein>
<dbReference type="PRINTS" id="PR00723">
    <property type="entry name" value="SUBTILISIN"/>
</dbReference>
<dbReference type="PROSITE" id="PS00138">
    <property type="entry name" value="SUBTILASE_SER"/>
    <property type="match status" value="1"/>
</dbReference>
<dbReference type="InterPro" id="IPR023827">
    <property type="entry name" value="Peptidase_S8_Asp-AS"/>
</dbReference>
<feature type="domain" description="Fervidolysin-like N-terminal prodomain" evidence="12">
    <location>
        <begin position="56"/>
        <end position="127"/>
    </location>
</feature>
<dbReference type="GO" id="GO:0004252">
    <property type="term" value="F:serine-type endopeptidase activity"/>
    <property type="evidence" value="ECO:0007669"/>
    <property type="project" value="UniProtKB-UniRule"/>
</dbReference>
<dbReference type="Gene3D" id="2.60.120.380">
    <property type="match status" value="3"/>
</dbReference>
<dbReference type="PROSITE" id="PS51892">
    <property type="entry name" value="SUBTILASE"/>
    <property type="match status" value="1"/>
</dbReference>
<dbReference type="InterPro" id="IPR036852">
    <property type="entry name" value="Peptidase_S8/S53_dom_sf"/>
</dbReference>